<proteinExistence type="predicted"/>
<reference evidence="4" key="1">
    <citation type="journal article" date="2019" name="Int. J. Syst. Evol. Microbiol.">
        <title>The Global Catalogue of Microorganisms (GCM) 10K type strain sequencing project: providing services to taxonomists for standard genome sequencing and annotation.</title>
        <authorList>
            <consortium name="The Broad Institute Genomics Platform"/>
            <consortium name="The Broad Institute Genome Sequencing Center for Infectious Disease"/>
            <person name="Wu L."/>
            <person name="Ma J."/>
        </authorList>
    </citation>
    <scope>NUCLEOTIDE SEQUENCE [LARGE SCALE GENOMIC DNA]</scope>
    <source>
        <strain evidence="4">JCM 18204</strain>
    </source>
</reference>
<keyword evidence="2" id="KW-0732">Signal</keyword>
<evidence type="ECO:0000313" key="3">
    <source>
        <dbReference type="EMBL" id="GAA4785794.1"/>
    </source>
</evidence>
<name>A0ABP9AUD1_9GAMM</name>
<comment type="caution">
    <text evidence="3">The sequence shown here is derived from an EMBL/GenBank/DDBJ whole genome shotgun (WGS) entry which is preliminary data.</text>
</comment>
<dbReference type="Pfam" id="PF05275">
    <property type="entry name" value="CopB"/>
    <property type="match status" value="1"/>
</dbReference>
<dbReference type="RefSeq" id="WP_345302022.1">
    <property type="nucleotide sequence ID" value="NZ_BAABJE010000002.1"/>
</dbReference>
<feature type="compositionally biased region" description="Basic and acidic residues" evidence="1">
    <location>
        <begin position="107"/>
        <end position="123"/>
    </location>
</feature>
<sequence length="331" mass="36331">MNIMRHRIATLAAALALATTTAHAQQPHRHDTPAPEPAPKTAPTVDHSAMNHSTMDHSTMDHSVMEHGDMKHGGMDHGGMDHAAMDHAKHETDAAQAPRTPIPPITDADRAAARAPAHGHDHGDRVVGTLLFDRFEAWNDHGGGQAWEAQGWIGTDAHKLWLRSEGEREDGRTAAADIELLYGRPLARWWDVVAGVRHETRPGPARTAAALGVIGVAPYKFEVEATGYLDASGRLSAQVEAEYDVLLTNRLILQPLIEAEWHARDDRDRGIGAGLSTIEAGVRLRYEITRRFAPYVGIVHERSFGDTADLRRDEGEAAEDTRVVAGLRFWF</sequence>
<organism evidence="3 4">
    <name type="scientific">Lysobacter hankyongensis</name>
    <dbReference type="NCBI Taxonomy" id="1176535"/>
    <lineage>
        <taxon>Bacteria</taxon>
        <taxon>Pseudomonadati</taxon>
        <taxon>Pseudomonadota</taxon>
        <taxon>Gammaproteobacteria</taxon>
        <taxon>Lysobacterales</taxon>
        <taxon>Lysobacteraceae</taxon>
        <taxon>Lysobacter</taxon>
    </lineage>
</organism>
<dbReference type="EMBL" id="BAABJE010000002">
    <property type="protein sequence ID" value="GAA4785794.1"/>
    <property type="molecule type" value="Genomic_DNA"/>
</dbReference>
<feature type="region of interest" description="Disordered" evidence="1">
    <location>
        <begin position="90"/>
        <end position="123"/>
    </location>
</feature>
<feature type="chain" id="PRO_5047122931" description="Copper resistance protein B" evidence="2">
    <location>
        <begin position="25"/>
        <end position="331"/>
    </location>
</feature>
<feature type="signal peptide" evidence="2">
    <location>
        <begin position="1"/>
        <end position="24"/>
    </location>
</feature>
<dbReference type="InterPro" id="IPR007939">
    <property type="entry name" value="Cu-R_B_prcur"/>
</dbReference>
<evidence type="ECO:0008006" key="5">
    <source>
        <dbReference type="Google" id="ProtNLM"/>
    </source>
</evidence>
<gene>
    <name evidence="3" type="ORF">GCM10023307_08130</name>
</gene>
<dbReference type="Proteomes" id="UP001499959">
    <property type="component" value="Unassembled WGS sequence"/>
</dbReference>
<keyword evidence="4" id="KW-1185">Reference proteome</keyword>
<evidence type="ECO:0000256" key="2">
    <source>
        <dbReference type="SAM" id="SignalP"/>
    </source>
</evidence>
<evidence type="ECO:0000256" key="1">
    <source>
        <dbReference type="SAM" id="MobiDB-lite"/>
    </source>
</evidence>
<evidence type="ECO:0000313" key="4">
    <source>
        <dbReference type="Proteomes" id="UP001499959"/>
    </source>
</evidence>
<feature type="region of interest" description="Disordered" evidence="1">
    <location>
        <begin position="19"/>
        <end position="56"/>
    </location>
</feature>
<protein>
    <recommendedName>
        <fullName evidence="5">Copper resistance protein B</fullName>
    </recommendedName>
</protein>
<accession>A0ABP9AUD1</accession>